<name>A0A4D6DZ27_9CAUD</name>
<dbReference type="RefSeq" id="YP_009821658.1">
    <property type="nucleotide sequence ID" value="NC_048178.1"/>
</dbReference>
<dbReference type="Proteomes" id="UP000297046">
    <property type="component" value="Segment"/>
</dbReference>
<keyword evidence="2" id="KW-1185">Reference proteome</keyword>
<dbReference type="KEGG" id="vg:55013143"/>
<reference evidence="2" key="1">
    <citation type="submission" date="2019-03" db="EMBL/GenBank/DDBJ databases">
        <authorList>
            <person name="Olsen N.S."/>
            <person name="Kot W."/>
            <person name="Hansen L.H."/>
        </authorList>
    </citation>
    <scope>NUCLEOTIDE SEQUENCE [LARGE SCALE GENOMIC DNA]</scope>
</reference>
<organism evidence="1 2">
    <name type="scientific">Escherichia phage Sortsne</name>
    <dbReference type="NCBI Taxonomy" id="2562456"/>
    <lineage>
        <taxon>Viruses</taxon>
        <taxon>Duplodnaviria</taxon>
        <taxon>Heunggongvirae</taxon>
        <taxon>Uroviricota</taxon>
        <taxon>Caudoviricetes</taxon>
        <taxon>Sortsnevirus</taxon>
        <taxon>Sortsnevirus sortsne</taxon>
    </lineage>
</organism>
<accession>A0A4D6DZ27</accession>
<dbReference type="EMBL" id="MK651787">
    <property type="protein sequence ID" value="QBZ71570.1"/>
    <property type="molecule type" value="Genomic_DNA"/>
</dbReference>
<dbReference type="GeneID" id="55013143"/>
<sequence length="65" mass="7149">MDNATCFDFAACGELVHVVLDFRLLACEFRRFPVQVTLNSGVARCGFKVVIPLATAFLTVCDAYC</sequence>
<proteinExistence type="predicted"/>
<protein>
    <submittedName>
        <fullName evidence="1">Uncharacterized protein</fullName>
    </submittedName>
</protein>
<evidence type="ECO:0000313" key="1">
    <source>
        <dbReference type="EMBL" id="QBZ71570.1"/>
    </source>
</evidence>
<evidence type="ECO:0000313" key="2">
    <source>
        <dbReference type="Proteomes" id="UP000297046"/>
    </source>
</evidence>